<evidence type="ECO:0000256" key="4">
    <source>
        <dbReference type="ARBA" id="ARBA00022898"/>
    </source>
</evidence>
<accession>A0AAE3L542</accession>
<dbReference type="PROSITE" id="PS00770">
    <property type="entry name" value="AA_TRANSFER_CLASS_4"/>
    <property type="match status" value="1"/>
</dbReference>
<dbReference type="NCBIfam" id="TIGR03461">
    <property type="entry name" value="pabC_Proteo"/>
    <property type="match status" value="1"/>
</dbReference>
<dbReference type="Pfam" id="PF01063">
    <property type="entry name" value="Aminotran_4"/>
    <property type="match status" value="1"/>
</dbReference>
<evidence type="ECO:0000256" key="10">
    <source>
        <dbReference type="ARBA" id="ARBA00054027"/>
    </source>
</evidence>
<dbReference type="InterPro" id="IPR050571">
    <property type="entry name" value="Class-IV_PLP-Dep_Aminotrnsfr"/>
</dbReference>
<keyword evidence="6 15" id="KW-0456">Lyase</keyword>
<dbReference type="GO" id="GO:0030170">
    <property type="term" value="F:pyridoxal phosphate binding"/>
    <property type="evidence" value="ECO:0007669"/>
    <property type="project" value="InterPro"/>
</dbReference>
<dbReference type="GO" id="GO:0008696">
    <property type="term" value="F:4-amino-4-deoxychorismate lyase activity"/>
    <property type="evidence" value="ECO:0007669"/>
    <property type="project" value="UniProtKB-UniRule"/>
</dbReference>
<evidence type="ECO:0000256" key="6">
    <source>
        <dbReference type="ARBA" id="ARBA00023239"/>
    </source>
</evidence>
<dbReference type="CDD" id="cd01559">
    <property type="entry name" value="ADCL_like"/>
    <property type="match status" value="1"/>
</dbReference>
<name>A0AAE3L542_9GAMM</name>
<dbReference type="InterPro" id="IPR001544">
    <property type="entry name" value="Aminotrans_IV"/>
</dbReference>
<proteinExistence type="inferred from homology"/>
<evidence type="ECO:0000256" key="13">
    <source>
        <dbReference type="RuleBase" id="RU004106"/>
    </source>
</evidence>
<dbReference type="GO" id="GO:0005829">
    <property type="term" value="C:cytosol"/>
    <property type="evidence" value="ECO:0007669"/>
    <property type="project" value="TreeGrafter"/>
</dbReference>
<dbReference type="EC" id="4.1.3.38" evidence="8 12"/>
<evidence type="ECO:0000256" key="2">
    <source>
        <dbReference type="ARBA" id="ARBA00009320"/>
    </source>
</evidence>
<dbReference type="EMBL" id="JANUCT010000003">
    <property type="protein sequence ID" value="MCS3902637.1"/>
    <property type="molecule type" value="Genomic_DNA"/>
</dbReference>
<comment type="function">
    <text evidence="10">Involved in the biosynthesis of p-aminobenzoate (PABA), a precursor of tetrahydrofolate. Converts 4-amino-4-deoxychorismate into 4-aminobenzoate (PABA) and pyruvate.</text>
</comment>
<dbReference type="InterPro" id="IPR043131">
    <property type="entry name" value="BCAT-like_N"/>
</dbReference>
<evidence type="ECO:0000313" key="16">
    <source>
        <dbReference type="Proteomes" id="UP001204445"/>
    </source>
</evidence>
<dbReference type="AlphaFoldDB" id="A0AAE3L542"/>
<sequence>MNLPALINGQPADSIAITDRGLQYGDGLFETIAVVDGRLLCWPEHMARLEEGCRRLSLLLPDTQQLHDEAQQVASDAGRAVLKLTLTRGSAGRGYAPAPAAIPNRIISLHPWPEYPQQYHTEGVRVRLCTNRLASNPLLAGIKHLNRLEQVLARGEWSEPDVAEGLMLDGDGNVIEGTMSNLFVVRHGILETPDVVNAGIAGIIRGRVLAAAHDLDIDAMIATLDLHDIEAAEELFLCNSLIGIWPVRAVGDKTFAPGALTRRLRDYLVRQDWISPD</sequence>
<evidence type="ECO:0000256" key="11">
    <source>
        <dbReference type="ARBA" id="ARBA00069174"/>
    </source>
</evidence>
<dbReference type="Gene3D" id="3.20.10.10">
    <property type="entry name" value="D-amino Acid Aminotransferase, subunit A, domain 2"/>
    <property type="match status" value="1"/>
</dbReference>
<evidence type="ECO:0000256" key="8">
    <source>
        <dbReference type="ARBA" id="ARBA00035676"/>
    </source>
</evidence>
<comment type="pathway">
    <text evidence="7">Cofactor biosynthesis; tetrahydrofolate biosynthesis; 4-aminobenzoate from chorismate: step 2/2.</text>
</comment>
<evidence type="ECO:0000256" key="1">
    <source>
        <dbReference type="ARBA" id="ARBA00001933"/>
    </source>
</evidence>
<dbReference type="PANTHER" id="PTHR42743:SF2">
    <property type="entry name" value="AMINODEOXYCHORISMATE LYASE"/>
    <property type="match status" value="1"/>
</dbReference>
<dbReference type="Proteomes" id="UP001204445">
    <property type="component" value="Unassembled WGS sequence"/>
</dbReference>
<dbReference type="InterPro" id="IPR036038">
    <property type="entry name" value="Aminotransferase-like"/>
</dbReference>
<dbReference type="SUPFAM" id="SSF56752">
    <property type="entry name" value="D-aminoacid aminotransferase-like PLP-dependent enzymes"/>
    <property type="match status" value="1"/>
</dbReference>
<evidence type="ECO:0000256" key="14">
    <source>
        <dbReference type="RuleBase" id="RU004516"/>
    </source>
</evidence>
<dbReference type="InterPro" id="IPR043132">
    <property type="entry name" value="BCAT-like_C"/>
</dbReference>
<comment type="similarity">
    <text evidence="2 13">Belongs to the class-IV pyridoxal-phosphate-dependent aminotransferase family.</text>
</comment>
<dbReference type="InterPro" id="IPR018300">
    <property type="entry name" value="Aminotrans_IV_CS"/>
</dbReference>
<comment type="catalytic activity">
    <reaction evidence="9">
        <text>4-amino-4-deoxychorismate = 4-aminobenzoate + pyruvate + H(+)</text>
        <dbReference type="Rhea" id="RHEA:16201"/>
        <dbReference type="ChEBI" id="CHEBI:15361"/>
        <dbReference type="ChEBI" id="CHEBI:15378"/>
        <dbReference type="ChEBI" id="CHEBI:17836"/>
        <dbReference type="ChEBI" id="CHEBI:58406"/>
        <dbReference type="EC" id="4.1.3.38"/>
    </reaction>
</comment>
<dbReference type="GO" id="GO:0008153">
    <property type="term" value="P:4-aminobenzoate biosynthetic process"/>
    <property type="evidence" value="ECO:0007669"/>
    <property type="project" value="UniProtKB-UniRule"/>
</dbReference>
<evidence type="ECO:0000256" key="12">
    <source>
        <dbReference type="NCBIfam" id="TIGR03461"/>
    </source>
</evidence>
<dbReference type="NCBIfam" id="NF004761">
    <property type="entry name" value="PRK06092.1"/>
    <property type="match status" value="1"/>
</dbReference>
<comment type="subunit">
    <text evidence="3">Homodimer.</text>
</comment>
<comment type="caution">
    <text evidence="15">The sequence shown here is derived from an EMBL/GenBank/DDBJ whole genome shotgun (WGS) entry which is preliminary data.</text>
</comment>
<dbReference type="RefSeq" id="WP_310521966.1">
    <property type="nucleotide sequence ID" value="NZ_JANUCT010000003.1"/>
</dbReference>
<evidence type="ECO:0000313" key="15">
    <source>
        <dbReference type="EMBL" id="MCS3902637.1"/>
    </source>
</evidence>
<comment type="cofactor">
    <cofactor evidence="1 14">
        <name>pyridoxal 5'-phosphate</name>
        <dbReference type="ChEBI" id="CHEBI:597326"/>
    </cofactor>
</comment>
<evidence type="ECO:0000256" key="3">
    <source>
        <dbReference type="ARBA" id="ARBA00011738"/>
    </source>
</evidence>
<dbReference type="Gene3D" id="3.30.470.10">
    <property type="match status" value="1"/>
</dbReference>
<keyword evidence="5" id="KW-0289">Folate biosynthesis</keyword>
<evidence type="ECO:0000256" key="7">
    <source>
        <dbReference type="ARBA" id="ARBA00035633"/>
    </source>
</evidence>
<evidence type="ECO:0000256" key="5">
    <source>
        <dbReference type="ARBA" id="ARBA00022909"/>
    </source>
</evidence>
<organism evidence="15 16">
    <name type="scientific">Methylohalomonas lacus</name>
    <dbReference type="NCBI Taxonomy" id="398773"/>
    <lineage>
        <taxon>Bacteria</taxon>
        <taxon>Pseudomonadati</taxon>
        <taxon>Pseudomonadota</taxon>
        <taxon>Gammaproteobacteria</taxon>
        <taxon>Methylohalomonadales</taxon>
        <taxon>Methylohalomonadaceae</taxon>
        <taxon>Methylohalomonas</taxon>
    </lineage>
</organism>
<gene>
    <name evidence="15" type="ORF">J2T55_000641</name>
</gene>
<evidence type="ECO:0000256" key="9">
    <source>
        <dbReference type="ARBA" id="ARBA00049529"/>
    </source>
</evidence>
<keyword evidence="4 14" id="KW-0663">Pyridoxal phosphate</keyword>
<dbReference type="GO" id="GO:0046656">
    <property type="term" value="P:folic acid biosynthetic process"/>
    <property type="evidence" value="ECO:0007669"/>
    <property type="project" value="UniProtKB-KW"/>
</dbReference>
<keyword evidence="16" id="KW-1185">Reference proteome</keyword>
<dbReference type="PANTHER" id="PTHR42743">
    <property type="entry name" value="AMINO-ACID AMINOTRANSFERASE"/>
    <property type="match status" value="1"/>
</dbReference>
<protein>
    <recommendedName>
        <fullName evidence="11 12">Aminodeoxychorismate lyase</fullName>
        <ecNumber evidence="8 12">4.1.3.38</ecNumber>
    </recommendedName>
</protein>
<reference evidence="15" key="1">
    <citation type="submission" date="2022-08" db="EMBL/GenBank/DDBJ databases">
        <title>Genomic Encyclopedia of Type Strains, Phase III (KMG-III): the genomes of soil and plant-associated and newly described type strains.</title>
        <authorList>
            <person name="Whitman W."/>
        </authorList>
    </citation>
    <scope>NUCLEOTIDE SEQUENCE</scope>
    <source>
        <strain evidence="15">HMT 1</strain>
    </source>
</reference>
<dbReference type="InterPro" id="IPR017824">
    <property type="entry name" value="Aminodeoxychorismate_lyase_IV"/>
</dbReference>
<dbReference type="FunFam" id="3.20.10.10:FF:000002">
    <property type="entry name" value="D-alanine aminotransferase"/>
    <property type="match status" value="1"/>
</dbReference>